<evidence type="ECO:0000256" key="1">
    <source>
        <dbReference type="SAM" id="MobiDB-lite"/>
    </source>
</evidence>
<accession>A0A7J8AMB4</accession>
<feature type="region of interest" description="Disordered" evidence="1">
    <location>
        <begin position="106"/>
        <end position="136"/>
    </location>
</feature>
<name>A0A7J8AMB4_MYOMY</name>
<keyword evidence="3" id="KW-1185">Reference proteome</keyword>
<sequence length="136" mass="15597">MASLCDGSQSFHFPSPFEIRTYNMYIVRILLTFSRCGYGSSELVLPSNAEAENMHYSKPIHVFYLLVTYYHWFRPINTYNLKFWGLSKFCGENIITSVGLRDLREPGAAGGHRAEPEDRASAVESRAWTEMETEKS</sequence>
<organism evidence="2 3">
    <name type="scientific">Myotis myotis</name>
    <name type="common">Greater mouse-eared bat</name>
    <name type="synonym">Vespertilio myotis</name>
    <dbReference type="NCBI Taxonomy" id="51298"/>
    <lineage>
        <taxon>Eukaryota</taxon>
        <taxon>Metazoa</taxon>
        <taxon>Chordata</taxon>
        <taxon>Craniata</taxon>
        <taxon>Vertebrata</taxon>
        <taxon>Euteleostomi</taxon>
        <taxon>Mammalia</taxon>
        <taxon>Eutheria</taxon>
        <taxon>Laurasiatheria</taxon>
        <taxon>Chiroptera</taxon>
        <taxon>Yangochiroptera</taxon>
        <taxon>Vespertilionidae</taxon>
        <taxon>Myotis</taxon>
    </lineage>
</organism>
<gene>
    <name evidence="2" type="ORF">mMyoMyo1_007875</name>
</gene>
<protein>
    <submittedName>
        <fullName evidence="2">Uncharacterized protein</fullName>
    </submittedName>
</protein>
<dbReference type="EMBL" id="JABWUV010000001">
    <property type="protein sequence ID" value="KAF6387366.1"/>
    <property type="molecule type" value="Genomic_DNA"/>
</dbReference>
<comment type="caution">
    <text evidence="2">The sequence shown here is derived from an EMBL/GenBank/DDBJ whole genome shotgun (WGS) entry which is preliminary data.</text>
</comment>
<dbReference type="AlphaFoldDB" id="A0A7J8AMB4"/>
<evidence type="ECO:0000313" key="3">
    <source>
        <dbReference type="Proteomes" id="UP000527355"/>
    </source>
</evidence>
<dbReference type="Proteomes" id="UP000527355">
    <property type="component" value="Unassembled WGS sequence"/>
</dbReference>
<feature type="compositionally biased region" description="Basic and acidic residues" evidence="1">
    <location>
        <begin position="112"/>
        <end position="136"/>
    </location>
</feature>
<reference evidence="2 3" key="1">
    <citation type="journal article" date="2020" name="Nature">
        <title>Six reference-quality genomes reveal evolution of bat adaptations.</title>
        <authorList>
            <person name="Jebb D."/>
            <person name="Huang Z."/>
            <person name="Pippel M."/>
            <person name="Hughes G.M."/>
            <person name="Lavrichenko K."/>
            <person name="Devanna P."/>
            <person name="Winkler S."/>
            <person name="Jermiin L.S."/>
            <person name="Skirmuntt E.C."/>
            <person name="Katzourakis A."/>
            <person name="Burkitt-Gray L."/>
            <person name="Ray D.A."/>
            <person name="Sullivan K.A.M."/>
            <person name="Roscito J.G."/>
            <person name="Kirilenko B.M."/>
            <person name="Davalos L.M."/>
            <person name="Corthals A.P."/>
            <person name="Power M.L."/>
            <person name="Jones G."/>
            <person name="Ransome R.D."/>
            <person name="Dechmann D.K.N."/>
            <person name="Locatelli A.G."/>
            <person name="Puechmaille S.J."/>
            <person name="Fedrigo O."/>
            <person name="Jarvis E.D."/>
            <person name="Hiller M."/>
            <person name="Vernes S.C."/>
            <person name="Myers E.W."/>
            <person name="Teeling E.C."/>
        </authorList>
    </citation>
    <scope>NUCLEOTIDE SEQUENCE [LARGE SCALE GENOMIC DNA]</scope>
    <source>
        <strain evidence="2">MMyoMyo1</strain>
        <tissue evidence="2">Flight muscle</tissue>
    </source>
</reference>
<evidence type="ECO:0000313" key="2">
    <source>
        <dbReference type="EMBL" id="KAF6387366.1"/>
    </source>
</evidence>
<proteinExistence type="predicted"/>